<dbReference type="CDD" id="cd07043">
    <property type="entry name" value="STAS_anti-anti-sigma_factors"/>
    <property type="match status" value="1"/>
</dbReference>
<accession>A0AAD3YLT5</accession>
<evidence type="ECO:0000259" key="1">
    <source>
        <dbReference type="PROSITE" id="PS50801"/>
    </source>
</evidence>
<sequence length="106" mass="11356">MSLTIDTRQTPVTATLSGELSVITLGDLQDELFGLLNFSILTLDLTPLEMLDGCGAQLIAILQQEAGQQGKQLRLEAAEGSQARHVLSLMGLWSADHGEGRVDGHQ</sequence>
<organism evidence="2 3">
    <name type="scientific">Aeromonas hydrophila</name>
    <dbReference type="NCBI Taxonomy" id="644"/>
    <lineage>
        <taxon>Bacteria</taxon>
        <taxon>Pseudomonadati</taxon>
        <taxon>Pseudomonadota</taxon>
        <taxon>Gammaproteobacteria</taxon>
        <taxon>Aeromonadales</taxon>
        <taxon>Aeromonadaceae</taxon>
        <taxon>Aeromonas</taxon>
    </lineage>
</organism>
<dbReference type="PROSITE" id="PS50801">
    <property type="entry name" value="STAS"/>
    <property type="match status" value="1"/>
</dbReference>
<dbReference type="Gene3D" id="3.30.750.24">
    <property type="entry name" value="STAS domain"/>
    <property type="match status" value="1"/>
</dbReference>
<evidence type="ECO:0000313" key="2">
    <source>
        <dbReference type="EMBL" id="HAT6345756.1"/>
    </source>
</evidence>
<evidence type="ECO:0000313" key="3">
    <source>
        <dbReference type="Proteomes" id="UP000859505"/>
    </source>
</evidence>
<comment type="caution">
    <text evidence="2">The sequence shown here is derived from an EMBL/GenBank/DDBJ whole genome shotgun (WGS) entry which is preliminary data.</text>
</comment>
<dbReference type="SUPFAM" id="SSF52091">
    <property type="entry name" value="SpoIIaa-like"/>
    <property type="match status" value="1"/>
</dbReference>
<reference evidence="2" key="2">
    <citation type="submission" date="2020-01" db="EMBL/GenBank/DDBJ databases">
        <authorList>
            <consortium name="NCBI Pathogen Detection Project"/>
        </authorList>
    </citation>
    <scope>NUCLEOTIDE SEQUENCE</scope>
    <source>
        <strain evidence="2">OLC2673_Aeromonas</strain>
    </source>
</reference>
<proteinExistence type="predicted"/>
<protein>
    <submittedName>
        <fullName evidence="2">STAS domain-containing protein</fullName>
    </submittedName>
</protein>
<dbReference type="Pfam" id="PF13466">
    <property type="entry name" value="STAS_2"/>
    <property type="match status" value="1"/>
</dbReference>
<dbReference type="InterPro" id="IPR058548">
    <property type="entry name" value="MlaB-like_STAS"/>
</dbReference>
<dbReference type="AlphaFoldDB" id="A0AAD3YLT5"/>
<dbReference type="Proteomes" id="UP000859505">
    <property type="component" value="Unassembled WGS sequence"/>
</dbReference>
<name>A0AAD3YLT5_AERHY</name>
<dbReference type="InterPro" id="IPR002645">
    <property type="entry name" value="STAS_dom"/>
</dbReference>
<gene>
    <name evidence="2" type="ORF">JAJ28_003536</name>
</gene>
<reference evidence="2" key="1">
    <citation type="journal article" date="2018" name="Genome Biol.">
        <title>SKESA: strategic k-mer extension for scrupulous assemblies.</title>
        <authorList>
            <person name="Souvorov A."/>
            <person name="Agarwala R."/>
            <person name="Lipman D.J."/>
        </authorList>
    </citation>
    <scope>NUCLEOTIDE SEQUENCE</scope>
    <source>
        <strain evidence="2">OLC2673_Aeromonas</strain>
    </source>
</reference>
<dbReference type="InterPro" id="IPR036513">
    <property type="entry name" value="STAS_dom_sf"/>
</dbReference>
<dbReference type="EMBL" id="DACTUL010000034">
    <property type="protein sequence ID" value="HAT6345756.1"/>
    <property type="molecule type" value="Genomic_DNA"/>
</dbReference>
<feature type="domain" description="STAS" evidence="1">
    <location>
        <begin position="1"/>
        <end position="106"/>
    </location>
</feature>